<evidence type="ECO:0000256" key="6">
    <source>
        <dbReference type="ARBA" id="ARBA00023136"/>
    </source>
</evidence>
<feature type="transmembrane region" description="Helical" evidence="7">
    <location>
        <begin position="67"/>
        <end position="90"/>
    </location>
</feature>
<dbReference type="Gene3D" id="1.20.1250.20">
    <property type="entry name" value="MFS general substrate transporter like domains"/>
    <property type="match status" value="2"/>
</dbReference>
<feature type="domain" description="Major facilitator superfamily (MFS) profile" evidence="8">
    <location>
        <begin position="33"/>
        <end position="417"/>
    </location>
</feature>
<evidence type="ECO:0000259" key="8">
    <source>
        <dbReference type="PROSITE" id="PS50850"/>
    </source>
</evidence>
<comment type="subcellular location">
    <subcellularLocation>
        <location evidence="1">Endomembrane system</location>
        <topology evidence="1">Multi-pass membrane protein</topology>
    </subcellularLocation>
</comment>
<feature type="transmembrane region" description="Helical" evidence="7">
    <location>
        <begin position="361"/>
        <end position="382"/>
    </location>
</feature>
<feature type="transmembrane region" description="Helical" evidence="7">
    <location>
        <begin position="160"/>
        <end position="179"/>
    </location>
</feature>
<evidence type="ECO:0000256" key="4">
    <source>
        <dbReference type="ARBA" id="ARBA00022692"/>
    </source>
</evidence>
<keyword evidence="4 7" id="KW-0812">Transmembrane</keyword>
<feature type="transmembrane region" description="Helical" evidence="7">
    <location>
        <begin position="308"/>
        <end position="341"/>
    </location>
</feature>
<dbReference type="GO" id="GO:0012505">
    <property type="term" value="C:endomembrane system"/>
    <property type="evidence" value="ECO:0007669"/>
    <property type="project" value="UniProtKB-SubCell"/>
</dbReference>
<keyword evidence="5 7" id="KW-1133">Transmembrane helix</keyword>
<feature type="transmembrane region" description="Helical" evidence="7">
    <location>
        <begin position="102"/>
        <end position="122"/>
    </location>
</feature>
<feature type="transmembrane region" description="Helical" evidence="7">
    <location>
        <begin position="27"/>
        <end position="47"/>
    </location>
</feature>
<feature type="transmembrane region" description="Helical" evidence="7">
    <location>
        <begin position="274"/>
        <end position="296"/>
    </location>
</feature>
<feature type="transmembrane region" description="Helical" evidence="7">
    <location>
        <begin position="128"/>
        <end position="148"/>
    </location>
</feature>
<dbReference type="PROSITE" id="PS50850">
    <property type="entry name" value="MFS"/>
    <property type="match status" value="1"/>
</dbReference>
<sequence>MSQPNSDTVIENGSTLRRRSCGSNSNFYSLLPHLLQCFLIMFVTGMNDANLGIIIPTLKERYGLTQYVVSIVFLTTTFGYFLAAFINGYLIQKTSQATTALIGALAMVIGFLVIAVSVPFPIMCCMTAFLGFGTALTQSCANVVCGEMPHSTMLLNYSHALYACGALIAPLIAAAVLQLERSWTITYMILCGMGAFNAVTLFFTFRNLSTRAEQQEKQKEQHQKTSSNALITAAIRQRITYVGAFFLLLYVGAEVTLGNWGYTYLISVRSGDTVAMAHIMSGYWAGICAGRLFLGYLTFKLGEKRMVFLYLCLILAMLFVFWFVDAVAASAAALAIIGVALGPLYPSTVGLANKVIPTHLYAVSVGFLSAFGSCGSALGPLITGVMIGAKGVRVLVPFCVAMLGAMIVAWIFMPSSASSSDKDQASGNPPASNESSIIGIDSYRMDTRSSIV</sequence>
<dbReference type="PANTHER" id="PTHR23514:SF3">
    <property type="entry name" value="BYPASS OF STOP CODON PROTEIN 6"/>
    <property type="match status" value="1"/>
</dbReference>
<comment type="similarity">
    <text evidence="2">Belongs to the major facilitator superfamily.</text>
</comment>
<dbReference type="AlphaFoldDB" id="A0A077WMM0"/>
<gene>
    <name evidence="9" type="ORF">LRAMOSA09775</name>
</gene>
<feature type="transmembrane region" description="Helical" evidence="7">
    <location>
        <begin position="394"/>
        <end position="413"/>
    </location>
</feature>
<dbReference type="SUPFAM" id="SSF103473">
    <property type="entry name" value="MFS general substrate transporter"/>
    <property type="match status" value="1"/>
</dbReference>
<evidence type="ECO:0000256" key="1">
    <source>
        <dbReference type="ARBA" id="ARBA00004127"/>
    </source>
</evidence>
<keyword evidence="3" id="KW-0813">Transport</keyword>
<organism evidence="9">
    <name type="scientific">Lichtheimia ramosa</name>
    <dbReference type="NCBI Taxonomy" id="688394"/>
    <lineage>
        <taxon>Eukaryota</taxon>
        <taxon>Fungi</taxon>
        <taxon>Fungi incertae sedis</taxon>
        <taxon>Mucoromycota</taxon>
        <taxon>Mucoromycotina</taxon>
        <taxon>Mucoromycetes</taxon>
        <taxon>Mucorales</taxon>
        <taxon>Lichtheimiaceae</taxon>
        <taxon>Lichtheimia</taxon>
    </lineage>
</organism>
<accession>A0A077WMM0</accession>
<dbReference type="OrthoDB" id="413079at2759"/>
<dbReference type="GO" id="GO:0022857">
    <property type="term" value="F:transmembrane transporter activity"/>
    <property type="evidence" value="ECO:0007669"/>
    <property type="project" value="InterPro"/>
</dbReference>
<name>A0A077WMM0_9FUNG</name>
<evidence type="ECO:0000256" key="2">
    <source>
        <dbReference type="ARBA" id="ARBA00008335"/>
    </source>
</evidence>
<dbReference type="GO" id="GO:0016020">
    <property type="term" value="C:membrane"/>
    <property type="evidence" value="ECO:0007669"/>
    <property type="project" value="TreeGrafter"/>
</dbReference>
<dbReference type="EMBL" id="LK023325">
    <property type="protein sequence ID" value="CDS08413.1"/>
    <property type="molecule type" value="Genomic_DNA"/>
</dbReference>
<protein>
    <recommendedName>
        <fullName evidence="8">Major facilitator superfamily (MFS) profile domain-containing protein</fullName>
    </recommendedName>
</protein>
<keyword evidence="6 7" id="KW-0472">Membrane</keyword>
<dbReference type="InterPro" id="IPR011701">
    <property type="entry name" value="MFS"/>
</dbReference>
<dbReference type="InterPro" id="IPR036259">
    <property type="entry name" value="MFS_trans_sf"/>
</dbReference>
<dbReference type="InterPro" id="IPR020846">
    <property type="entry name" value="MFS_dom"/>
</dbReference>
<evidence type="ECO:0000313" key="9">
    <source>
        <dbReference type="EMBL" id="CDS08413.1"/>
    </source>
</evidence>
<reference evidence="9" key="1">
    <citation type="journal article" date="2014" name="Genome Announc.">
        <title>De novo whole-genome sequence and genome annotation of Lichtheimia ramosa.</title>
        <authorList>
            <person name="Linde J."/>
            <person name="Schwartze V."/>
            <person name="Binder U."/>
            <person name="Lass-Florl C."/>
            <person name="Voigt K."/>
            <person name="Horn F."/>
        </authorList>
    </citation>
    <scope>NUCLEOTIDE SEQUENCE</scope>
    <source>
        <strain evidence="9">JMRC FSU:6197</strain>
    </source>
</reference>
<dbReference type="InterPro" id="IPR051788">
    <property type="entry name" value="MFS_Transporter"/>
</dbReference>
<feature type="transmembrane region" description="Helical" evidence="7">
    <location>
        <begin position="185"/>
        <end position="205"/>
    </location>
</feature>
<dbReference type="FunFam" id="1.20.1250.20:FF:000286">
    <property type="entry name" value="MFS efflux transporter"/>
    <property type="match status" value="1"/>
</dbReference>
<evidence type="ECO:0000256" key="7">
    <source>
        <dbReference type="SAM" id="Phobius"/>
    </source>
</evidence>
<dbReference type="Pfam" id="PF07690">
    <property type="entry name" value="MFS_1"/>
    <property type="match status" value="1"/>
</dbReference>
<evidence type="ECO:0000256" key="5">
    <source>
        <dbReference type="ARBA" id="ARBA00022989"/>
    </source>
</evidence>
<dbReference type="PANTHER" id="PTHR23514">
    <property type="entry name" value="BYPASS OF STOP CODON PROTEIN 6"/>
    <property type="match status" value="1"/>
</dbReference>
<evidence type="ECO:0000256" key="3">
    <source>
        <dbReference type="ARBA" id="ARBA00022448"/>
    </source>
</evidence>
<proteinExistence type="inferred from homology"/>
<feature type="transmembrane region" description="Helical" evidence="7">
    <location>
        <begin position="239"/>
        <end position="262"/>
    </location>
</feature>